<keyword evidence="2" id="KW-0472">Membrane</keyword>
<gene>
    <name evidence="4" type="ORF">SAMN04488033_1216</name>
</gene>
<dbReference type="Gene3D" id="2.40.170.20">
    <property type="entry name" value="TonB-dependent receptor, beta-barrel domain"/>
    <property type="match status" value="1"/>
</dbReference>
<evidence type="ECO:0000313" key="4">
    <source>
        <dbReference type="EMBL" id="SFG02159.1"/>
    </source>
</evidence>
<protein>
    <recommendedName>
        <fullName evidence="6">TonB dependent receptor</fullName>
    </recommendedName>
</protein>
<organism evidence="4 5">
    <name type="scientific">Salegentibacter agarivorans</name>
    <dbReference type="NCBI Taxonomy" id="345907"/>
    <lineage>
        <taxon>Bacteria</taxon>
        <taxon>Pseudomonadati</taxon>
        <taxon>Bacteroidota</taxon>
        <taxon>Flavobacteriia</taxon>
        <taxon>Flavobacteriales</taxon>
        <taxon>Flavobacteriaceae</taxon>
        <taxon>Salegentibacter</taxon>
    </lineage>
</organism>
<reference evidence="5" key="1">
    <citation type="submission" date="2016-10" db="EMBL/GenBank/DDBJ databases">
        <authorList>
            <person name="Varghese N."/>
            <person name="Submissions S."/>
        </authorList>
    </citation>
    <scope>NUCLEOTIDE SEQUENCE [LARGE SCALE GENOMIC DNA]</scope>
    <source>
        <strain evidence="5">DSM 23515</strain>
    </source>
</reference>
<keyword evidence="3" id="KW-0998">Cell outer membrane</keyword>
<sequence>MESRIILWYRSSKIKARLSAYYTQIKDATEISFYYADGLSGLGRNSTTAFVQEVLSGIDKQHLGLEMGVEAQLTSAIKLKAAAALGQFVYSNNPELYLTSDDFNDMVDYGTSYLKNYRIAGGPQRAAQIGFEYRDPDYWWFGTTINFFSQAFLDVSPLTRTANFLNDSDGLPILNYDENVAEKLLKQEQFKDYMLVNAIGGKSCLVKGKFIGFFVSLNNIFDKLYKTGGFEQSRNANYRTLKQDRDRENPIFGPKYYGTGASYFAMIYVRF</sequence>
<evidence type="ECO:0000313" key="5">
    <source>
        <dbReference type="Proteomes" id="UP000199116"/>
    </source>
</evidence>
<evidence type="ECO:0000256" key="3">
    <source>
        <dbReference type="ARBA" id="ARBA00023237"/>
    </source>
</evidence>
<dbReference type="RefSeq" id="WP_177195716.1">
    <property type="nucleotide sequence ID" value="NZ_FOOH01000021.1"/>
</dbReference>
<comment type="subcellular location">
    <subcellularLocation>
        <location evidence="1">Cell outer membrane</location>
    </subcellularLocation>
</comment>
<dbReference type="EMBL" id="FOOH01000021">
    <property type="protein sequence ID" value="SFG02159.1"/>
    <property type="molecule type" value="Genomic_DNA"/>
</dbReference>
<proteinExistence type="predicted"/>
<dbReference type="SUPFAM" id="SSF56935">
    <property type="entry name" value="Porins"/>
    <property type="match status" value="1"/>
</dbReference>
<dbReference type="InterPro" id="IPR036942">
    <property type="entry name" value="Beta-barrel_TonB_sf"/>
</dbReference>
<name>A0A1I2NH58_9FLAO</name>
<evidence type="ECO:0000256" key="2">
    <source>
        <dbReference type="ARBA" id="ARBA00023136"/>
    </source>
</evidence>
<evidence type="ECO:0008006" key="6">
    <source>
        <dbReference type="Google" id="ProtNLM"/>
    </source>
</evidence>
<accession>A0A1I2NH58</accession>
<dbReference type="Proteomes" id="UP000199116">
    <property type="component" value="Unassembled WGS sequence"/>
</dbReference>
<evidence type="ECO:0000256" key="1">
    <source>
        <dbReference type="ARBA" id="ARBA00004442"/>
    </source>
</evidence>
<dbReference type="GO" id="GO:0009279">
    <property type="term" value="C:cell outer membrane"/>
    <property type="evidence" value="ECO:0007669"/>
    <property type="project" value="UniProtKB-SubCell"/>
</dbReference>
<dbReference type="AlphaFoldDB" id="A0A1I2NH58"/>
<keyword evidence="5" id="KW-1185">Reference proteome</keyword>